<sequence>MRDQLTAAGAPAEDLAAFDDPGGAEQVMNRLVELGAMPARPDEAVAGILAQWAFTARSGTDPLDVELFGVEFVHMMRGMVSDADELPAMLTDLATHAEQTAAPAALSLLRSLAHLGPAEARDQRSGAPAGWSPPGHPRGVSRTRLPRAVCLSTSTHHTRRSGRSWPTRNTRTTSAHWSGSA</sequence>
<evidence type="ECO:0000256" key="1">
    <source>
        <dbReference type="SAM" id="MobiDB-lite"/>
    </source>
</evidence>
<gene>
    <name evidence="2" type="ORF">AOZ06_14125</name>
</gene>
<protein>
    <submittedName>
        <fullName evidence="2">Uncharacterized protein</fullName>
    </submittedName>
</protein>
<dbReference type="RefSeq" id="WP_054289811.1">
    <property type="nucleotide sequence ID" value="NZ_CP012752.1"/>
</dbReference>
<name>A0A0N9I0C5_9PSEU</name>
<dbReference type="OrthoDB" id="9816539at2"/>
<dbReference type="AlphaFoldDB" id="A0A0N9I0C5"/>
<dbReference type="Proteomes" id="UP000063699">
    <property type="component" value="Chromosome"/>
</dbReference>
<evidence type="ECO:0000313" key="3">
    <source>
        <dbReference type="Proteomes" id="UP000063699"/>
    </source>
</evidence>
<dbReference type="EMBL" id="CP012752">
    <property type="protein sequence ID" value="ALG07901.1"/>
    <property type="molecule type" value="Genomic_DNA"/>
</dbReference>
<accession>A0A0N9I0C5</accession>
<organism evidence="2 3">
    <name type="scientific">Kibdelosporangium phytohabitans</name>
    <dbReference type="NCBI Taxonomy" id="860235"/>
    <lineage>
        <taxon>Bacteria</taxon>
        <taxon>Bacillati</taxon>
        <taxon>Actinomycetota</taxon>
        <taxon>Actinomycetes</taxon>
        <taxon>Pseudonocardiales</taxon>
        <taxon>Pseudonocardiaceae</taxon>
        <taxon>Kibdelosporangium</taxon>
    </lineage>
</organism>
<reference evidence="2 3" key="1">
    <citation type="submission" date="2015-07" db="EMBL/GenBank/DDBJ databases">
        <title>Genome sequencing of Kibdelosporangium phytohabitans.</title>
        <authorList>
            <person name="Qin S."/>
            <person name="Xing K."/>
        </authorList>
    </citation>
    <scope>NUCLEOTIDE SEQUENCE [LARGE SCALE GENOMIC DNA]</scope>
    <source>
        <strain evidence="2 3">KLBMP1111</strain>
    </source>
</reference>
<feature type="compositionally biased region" description="Polar residues" evidence="1">
    <location>
        <begin position="164"/>
        <end position="181"/>
    </location>
</feature>
<dbReference type="KEGG" id="kphy:AOZ06_14125"/>
<feature type="region of interest" description="Disordered" evidence="1">
    <location>
        <begin position="118"/>
        <end position="181"/>
    </location>
</feature>
<proteinExistence type="predicted"/>
<keyword evidence="3" id="KW-1185">Reference proteome</keyword>
<evidence type="ECO:0000313" key="2">
    <source>
        <dbReference type="EMBL" id="ALG07901.1"/>
    </source>
</evidence>